<evidence type="ECO:0000313" key="1">
    <source>
        <dbReference type="EMBL" id="CAH2094216.1"/>
    </source>
</evidence>
<name>A0AAU9U3U3_EUPED</name>
<protein>
    <submittedName>
        <fullName evidence="1">Uncharacterized protein</fullName>
    </submittedName>
</protein>
<dbReference type="Proteomes" id="UP001153954">
    <property type="component" value="Unassembled WGS sequence"/>
</dbReference>
<sequence length="110" mass="11628">MSKLKGAFLFHVRGDAARAARELAALFPREHAHALACTALALARDLLDDAPAGDPSKLKGAFLFHVRGDAARAARELAALFPREHAHALACTALALARDLLDDAPAGDPR</sequence>
<reference evidence="1" key="1">
    <citation type="submission" date="2022-03" db="EMBL/GenBank/DDBJ databases">
        <authorList>
            <person name="Tunstrom K."/>
        </authorList>
    </citation>
    <scope>NUCLEOTIDE SEQUENCE</scope>
</reference>
<proteinExistence type="predicted"/>
<dbReference type="AlphaFoldDB" id="A0AAU9U3U3"/>
<dbReference type="EMBL" id="CAKOGL010000014">
    <property type="protein sequence ID" value="CAH2094216.1"/>
    <property type="molecule type" value="Genomic_DNA"/>
</dbReference>
<comment type="caution">
    <text evidence="1">The sequence shown here is derived from an EMBL/GenBank/DDBJ whole genome shotgun (WGS) entry which is preliminary data.</text>
</comment>
<organism evidence="1 2">
    <name type="scientific">Euphydryas editha</name>
    <name type="common">Edith's checkerspot</name>
    <dbReference type="NCBI Taxonomy" id="104508"/>
    <lineage>
        <taxon>Eukaryota</taxon>
        <taxon>Metazoa</taxon>
        <taxon>Ecdysozoa</taxon>
        <taxon>Arthropoda</taxon>
        <taxon>Hexapoda</taxon>
        <taxon>Insecta</taxon>
        <taxon>Pterygota</taxon>
        <taxon>Neoptera</taxon>
        <taxon>Endopterygota</taxon>
        <taxon>Lepidoptera</taxon>
        <taxon>Glossata</taxon>
        <taxon>Ditrysia</taxon>
        <taxon>Papilionoidea</taxon>
        <taxon>Nymphalidae</taxon>
        <taxon>Nymphalinae</taxon>
        <taxon>Euphydryas</taxon>
    </lineage>
</organism>
<evidence type="ECO:0000313" key="2">
    <source>
        <dbReference type="Proteomes" id="UP001153954"/>
    </source>
</evidence>
<accession>A0AAU9U3U3</accession>
<gene>
    <name evidence="1" type="ORF">EEDITHA_LOCUS9803</name>
</gene>
<keyword evidence="2" id="KW-1185">Reference proteome</keyword>